<dbReference type="Proteomes" id="UP000284375">
    <property type="component" value="Unassembled WGS sequence"/>
</dbReference>
<dbReference type="OrthoDB" id="332863at2759"/>
<feature type="domain" description="Rhodopsin" evidence="2">
    <location>
        <begin position="272"/>
        <end position="381"/>
    </location>
</feature>
<dbReference type="EMBL" id="LJZO01000010">
    <property type="protein sequence ID" value="ROV99769.1"/>
    <property type="molecule type" value="Genomic_DNA"/>
</dbReference>
<dbReference type="AlphaFoldDB" id="A0A423W8U1"/>
<evidence type="ECO:0000313" key="4">
    <source>
        <dbReference type="Proteomes" id="UP000284375"/>
    </source>
</evidence>
<dbReference type="InterPro" id="IPR049326">
    <property type="entry name" value="Rhodopsin_dom_fungi"/>
</dbReference>
<dbReference type="GO" id="GO:0070290">
    <property type="term" value="F:N-acylphosphatidylethanolamine-specific phospholipase D activity"/>
    <property type="evidence" value="ECO:0007669"/>
    <property type="project" value="TreeGrafter"/>
</dbReference>
<feature type="domain" description="Metallo-beta-lactamase" evidence="1">
    <location>
        <begin position="119"/>
        <end position="244"/>
    </location>
</feature>
<dbReference type="GO" id="GO:0070291">
    <property type="term" value="P:N-acylethanolamine metabolic process"/>
    <property type="evidence" value="ECO:0007669"/>
    <property type="project" value="TreeGrafter"/>
</dbReference>
<organism evidence="3 4">
    <name type="scientific">Cytospora chrysosperma</name>
    <name type="common">Cytospora canker fungus</name>
    <name type="synonym">Sphaeria chrysosperma</name>
    <dbReference type="NCBI Taxonomy" id="252740"/>
    <lineage>
        <taxon>Eukaryota</taxon>
        <taxon>Fungi</taxon>
        <taxon>Dikarya</taxon>
        <taxon>Ascomycota</taxon>
        <taxon>Pezizomycotina</taxon>
        <taxon>Sordariomycetes</taxon>
        <taxon>Sordariomycetidae</taxon>
        <taxon>Diaporthales</taxon>
        <taxon>Cytosporaceae</taxon>
        <taxon>Cytospora</taxon>
    </lineage>
</organism>
<evidence type="ECO:0000259" key="2">
    <source>
        <dbReference type="Pfam" id="PF20684"/>
    </source>
</evidence>
<dbReference type="STRING" id="252740.A0A423W8U1"/>
<proteinExistence type="predicted"/>
<comment type="caution">
    <text evidence="3">The sequence shown here is derived from an EMBL/GenBank/DDBJ whole genome shotgun (WGS) entry which is preliminary data.</text>
</comment>
<dbReference type="InterPro" id="IPR001279">
    <property type="entry name" value="Metallo-B-lactamas"/>
</dbReference>
<dbReference type="SUPFAM" id="SSF56281">
    <property type="entry name" value="Metallo-hydrolase/oxidoreductase"/>
    <property type="match status" value="1"/>
</dbReference>
<evidence type="ECO:0000313" key="3">
    <source>
        <dbReference type="EMBL" id="ROV99769.1"/>
    </source>
</evidence>
<sequence>MGTHRSGYAPIAACSSTSAPLVTKYGAVGTASYMSSSCVETVKAHAGGIPIRHALDCITDAESASVCFSALGRAGGHYAWLEEFQEQNGGRDMICQLVPNVLIRTAYRSSINKEGHDDAPAQIKARVSCLPSQHGSLRSGLDYGHTLWASWAITSGGKSAWFAGDTGYRCVPEGMEELGPGFDKLPWNPQFAQIGDLRGPFDLGLIPIGAYHPRFMYGGVHASPYDAVEIFQDTKCRRAMAMHWGAFALTSEPVDQPPEDLKKALGIKGLPQTGLSDVCATGYVMAVQFCLQQLFAKLCLLFLYYRIFSVSRPFVVCVYAVGAVQVGWSVATYVAHWLECTPPRKLWDPTVPETCLDAAAFLADGEAVNSLVDFVLVGLATRITRIT</sequence>
<dbReference type="GO" id="GO:0070292">
    <property type="term" value="P:N-acylphosphatidylethanolamine metabolic process"/>
    <property type="evidence" value="ECO:0007669"/>
    <property type="project" value="TreeGrafter"/>
</dbReference>
<dbReference type="Gene3D" id="3.60.15.10">
    <property type="entry name" value="Ribonuclease Z/Hydroxyacylglutathione hydrolase-like"/>
    <property type="match status" value="1"/>
</dbReference>
<dbReference type="PANTHER" id="PTHR15032">
    <property type="entry name" value="N-ACYL-PHOSPHATIDYLETHANOLAMINE-HYDROLYZING PHOSPHOLIPASE D"/>
    <property type="match status" value="1"/>
</dbReference>
<dbReference type="Pfam" id="PF20684">
    <property type="entry name" value="Fung_rhodopsin"/>
    <property type="match status" value="1"/>
</dbReference>
<name>A0A423W8U1_CYTCH</name>
<dbReference type="GO" id="GO:0005737">
    <property type="term" value="C:cytoplasm"/>
    <property type="evidence" value="ECO:0007669"/>
    <property type="project" value="TreeGrafter"/>
</dbReference>
<accession>A0A423W8U1</accession>
<keyword evidence="4" id="KW-1185">Reference proteome</keyword>
<protein>
    <submittedName>
        <fullName evidence="3">Uncharacterized protein</fullName>
    </submittedName>
</protein>
<dbReference type="PANTHER" id="PTHR15032:SF4">
    <property type="entry name" value="N-ACYL-PHOSPHATIDYLETHANOLAMINE-HYDROLYZING PHOSPHOLIPASE D"/>
    <property type="match status" value="1"/>
</dbReference>
<gene>
    <name evidence="3" type="ORF">VSDG_03094</name>
</gene>
<evidence type="ECO:0000259" key="1">
    <source>
        <dbReference type="Pfam" id="PF12706"/>
    </source>
</evidence>
<reference evidence="3 4" key="1">
    <citation type="submission" date="2015-09" db="EMBL/GenBank/DDBJ databases">
        <title>Host preference determinants of Valsa canker pathogens revealed by comparative genomics.</title>
        <authorList>
            <person name="Yin Z."/>
            <person name="Huang L."/>
        </authorList>
    </citation>
    <scope>NUCLEOTIDE SEQUENCE [LARGE SCALE GENOMIC DNA]</scope>
    <source>
        <strain evidence="3 4">YSFL</strain>
    </source>
</reference>
<dbReference type="InterPro" id="IPR036866">
    <property type="entry name" value="RibonucZ/Hydroxyglut_hydro"/>
</dbReference>
<dbReference type="Pfam" id="PF12706">
    <property type="entry name" value="Lactamase_B_2"/>
    <property type="match status" value="1"/>
</dbReference>